<name>A0A0F1B4Q6_9ENTR</name>
<evidence type="ECO:0000256" key="8">
    <source>
        <dbReference type="ARBA" id="ARBA00034120"/>
    </source>
</evidence>
<dbReference type="AlphaFoldDB" id="A0A0F1B4Q6"/>
<dbReference type="PRINTS" id="PR00866">
    <property type="entry name" value="RNADNAPOLMS"/>
</dbReference>
<comment type="similarity">
    <text evidence="8">Belongs to the bacterial reverse transcriptase family.</text>
</comment>
<dbReference type="PANTHER" id="PTHR34047:SF7">
    <property type="entry name" value="RNA-DIRECTED DNA POLYMERASE"/>
    <property type="match status" value="1"/>
</dbReference>
<dbReference type="InterPro" id="IPR051083">
    <property type="entry name" value="GrpII_Intron_Splice-Mob/Def"/>
</dbReference>
<dbReference type="InterPro" id="IPR000477">
    <property type="entry name" value="RT_dom"/>
</dbReference>
<dbReference type="OrthoDB" id="7055795at2"/>
<comment type="catalytic activity">
    <reaction evidence="9">
        <text>DNA(n) + a 2'-deoxyribonucleoside 5'-triphosphate = DNA(n+1) + diphosphate</text>
        <dbReference type="Rhea" id="RHEA:22508"/>
        <dbReference type="Rhea" id="RHEA-COMP:17339"/>
        <dbReference type="Rhea" id="RHEA-COMP:17340"/>
        <dbReference type="ChEBI" id="CHEBI:33019"/>
        <dbReference type="ChEBI" id="CHEBI:61560"/>
        <dbReference type="ChEBI" id="CHEBI:173112"/>
        <dbReference type="EC" id="2.7.7.49"/>
    </reaction>
</comment>
<dbReference type="Proteomes" id="UP000033352">
    <property type="component" value="Unassembled WGS sequence"/>
</dbReference>
<keyword evidence="4" id="KW-0479">Metal-binding</keyword>
<dbReference type="CDD" id="cd03487">
    <property type="entry name" value="RT_Bac_retron_II"/>
    <property type="match status" value="1"/>
</dbReference>
<gene>
    <name evidence="11" type="ORF">SS37_07225</name>
</gene>
<dbReference type="PROSITE" id="PS50878">
    <property type="entry name" value="RT_POL"/>
    <property type="match status" value="1"/>
</dbReference>
<dbReference type="RefSeq" id="WP_045285126.1">
    <property type="nucleotide sequence ID" value="NZ_JZYX01000011.1"/>
</dbReference>
<dbReference type="GO" id="GO:0003723">
    <property type="term" value="F:RNA binding"/>
    <property type="evidence" value="ECO:0007669"/>
    <property type="project" value="InterPro"/>
</dbReference>
<proteinExistence type="inferred from homology"/>
<evidence type="ECO:0000256" key="2">
    <source>
        <dbReference type="ARBA" id="ARBA00022679"/>
    </source>
</evidence>
<dbReference type="GO" id="GO:0046872">
    <property type="term" value="F:metal ion binding"/>
    <property type="evidence" value="ECO:0007669"/>
    <property type="project" value="UniProtKB-KW"/>
</dbReference>
<keyword evidence="5" id="KW-0460">Magnesium</keyword>
<accession>A0A0F1B4Q6</accession>
<keyword evidence="3" id="KW-0548">Nucleotidyltransferase</keyword>
<evidence type="ECO:0000256" key="5">
    <source>
        <dbReference type="ARBA" id="ARBA00022842"/>
    </source>
</evidence>
<dbReference type="SUPFAM" id="SSF56672">
    <property type="entry name" value="DNA/RNA polymerases"/>
    <property type="match status" value="1"/>
</dbReference>
<evidence type="ECO:0000256" key="9">
    <source>
        <dbReference type="ARBA" id="ARBA00048173"/>
    </source>
</evidence>
<dbReference type="InterPro" id="IPR043502">
    <property type="entry name" value="DNA/RNA_pol_sf"/>
</dbReference>
<protein>
    <recommendedName>
        <fullName evidence="1">RNA-directed DNA polymerase</fullName>
        <ecNumber evidence="1">2.7.7.49</ecNumber>
    </recommendedName>
</protein>
<feature type="domain" description="Reverse transcriptase" evidence="10">
    <location>
        <begin position="15"/>
        <end position="238"/>
    </location>
</feature>
<dbReference type="GO" id="GO:0051607">
    <property type="term" value="P:defense response to virus"/>
    <property type="evidence" value="ECO:0007669"/>
    <property type="project" value="UniProtKB-KW"/>
</dbReference>
<evidence type="ECO:0000256" key="6">
    <source>
        <dbReference type="ARBA" id="ARBA00022918"/>
    </source>
</evidence>
<dbReference type="PATRIC" id="fig|1619248.3.peg.410"/>
<keyword evidence="7" id="KW-0051">Antiviral defense</keyword>
<comment type="caution">
    <text evidence="11">The sequence shown here is derived from an EMBL/GenBank/DDBJ whole genome shotgun (WGS) entry which is preliminary data.</text>
</comment>
<dbReference type="GO" id="GO:0003964">
    <property type="term" value="F:RNA-directed DNA polymerase activity"/>
    <property type="evidence" value="ECO:0007669"/>
    <property type="project" value="UniProtKB-KW"/>
</dbReference>
<keyword evidence="6 11" id="KW-0695">RNA-directed DNA polymerase</keyword>
<dbReference type="EMBL" id="JZYX01000011">
    <property type="protein sequence ID" value="KJN29306.1"/>
    <property type="molecule type" value="Genomic_DNA"/>
</dbReference>
<dbReference type="EC" id="2.7.7.49" evidence="1"/>
<sequence>MDIIKKIADETLMPVSKVSAFIFTAPYRYKVYPIPKRNGGFREIAQPSRALKFMQRIVIAELEKVLKVHESAYAYVKGRSIKDNVEKHQMNSYILKVDFCEFFNSISPSDLELCLKNNGLDSLLSSKELLNKLFFYKKSKRSALSMSIGAPSSPFLSNAIMYKFDSVISDMCSNKNITYTRYADDLTFSTNEKGILYEFIHEIDKVLEGIDSPKLKLNDKKTIFASKKCNRHITGVVINNEGELSIGRDKKRYLSSLVHKFSLNALNEEEIEHLKGYLAYVNKIEPSFISRMKRKYGVEVVNSIITFNQL</sequence>
<evidence type="ECO:0000256" key="1">
    <source>
        <dbReference type="ARBA" id="ARBA00012493"/>
    </source>
</evidence>
<keyword evidence="2" id="KW-0808">Transferase</keyword>
<evidence type="ECO:0000256" key="7">
    <source>
        <dbReference type="ARBA" id="ARBA00023118"/>
    </source>
</evidence>
<evidence type="ECO:0000313" key="11">
    <source>
        <dbReference type="EMBL" id="KJN29306.1"/>
    </source>
</evidence>
<dbReference type="PANTHER" id="PTHR34047">
    <property type="entry name" value="NUCLEAR INTRON MATURASE 1, MITOCHONDRIAL-RELATED"/>
    <property type="match status" value="1"/>
</dbReference>
<dbReference type="Pfam" id="PF00078">
    <property type="entry name" value="RVT_1"/>
    <property type="match status" value="1"/>
</dbReference>
<reference evidence="11 12" key="1">
    <citation type="submission" date="2015-03" db="EMBL/GenBank/DDBJ databases">
        <authorList>
            <person name="McCorrison J."/>
            <person name="Sanka R."/>
            <person name="Adams M."/>
            <person name="Brinkac L."/>
            <person name="Nierman W."/>
            <person name="Sutton G."/>
            <person name="Nelson K."/>
            <person name="Kiedrowski L."/>
            <person name="Guerrero D."/>
            <person name="Bonomo R."/>
        </authorList>
    </citation>
    <scope>NUCLEOTIDE SEQUENCE [LARGE SCALE GENOMIC DNA]</scope>
    <source>
        <strain evidence="11 12">35699</strain>
    </source>
</reference>
<evidence type="ECO:0000256" key="4">
    <source>
        <dbReference type="ARBA" id="ARBA00022723"/>
    </source>
</evidence>
<evidence type="ECO:0000313" key="12">
    <source>
        <dbReference type="Proteomes" id="UP000033352"/>
    </source>
</evidence>
<dbReference type="InterPro" id="IPR000123">
    <property type="entry name" value="Reverse_transcriptase_msDNA"/>
</dbReference>
<dbReference type="NCBIfam" id="NF038233">
    <property type="entry name" value="retron_St85_RT"/>
    <property type="match status" value="1"/>
</dbReference>
<organism evidence="11 12">
    <name type="scientific">Enterobacter sichuanensis</name>
    <dbReference type="NCBI Taxonomy" id="2071710"/>
    <lineage>
        <taxon>Bacteria</taxon>
        <taxon>Pseudomonadati</taxon>
        <taxon>Pseudomonadota</taxon>
        <taxon>Gammaproteobacteria</taxon>
        <taxon>Enterobacterales</taxon>
        <taxon>Enterobacteriaceae</taxon>
        <taxon>Enterobacter</taxon>
        <taxon>Enterobacter cloacae complex</taxon>
    </lineage>
</organism>
<evidence type="ECO:0000259" key="10">
    <source>
        <dbReference type="PROSITE" id="PS50878"/>
    </source>
</evidence>
<evidence type="ECO:0000256" key="3">
    <source>
        <dbReference type="ARBA" id="ARBA00022695"/>
    </source>
</evidence>